<dbReference type="PANTHER" id="PTHR10350">
    <property type="entry name" value="NUCLEAR PORE COMPLEX PROTEIN NUP155"/>
    <property type="match status" value="1"/>
</dbReference>
<evidence type="ECO:0000256" key="5">
    <source>
        <dbReference type="ARBA" id="ARBA00022448"/>
    </source>
</evidence>
<keyword evidence="11" id="KW-0539">Nucleus</keyword>
<dbReference type="Pfam" id="PF03177">
    <property type="entry name" value="Nucleoporin_C"/>
    <property type="match status" value="1"/>
</dbReference>
<sequence>MSFPQTTPARPVPGAFLNTPAVASRFQNTQDPVRRQLFPVSEGSGQTSNSNLAARSLSSPSLALQSAGTGAAQGESALVGTNPLVAPLPRIENAPPIVKAAKAINAFLQSDEHFPDLDSYCRQGASSDYELPGSETAWAPFHKTQMYPIPNQVFDHYNAGELQTLMGLFAEINHAWVVIDNSLFLWDYTHPDPELIGFEDQPHTIHAVALVPPKPGIFVKTITHILAVATSSEMILLGVSATPTAAGTKSVSLYQTKMSLPLRGSDVRVITGSADGRIFFGGTSDIDINELYYQSEEKWFSNRCGKINHTNPGWSTVVSIQSGLWGAKDPEHLVDIVIDDSRKLVYTLSSKSTIRTYHMEAPDRLTKVIEKEKVHCLRDITHMVTQTKLLTDRIKIVSISPISKQEASKLHLMALTDTGCRLFFSATSASSFLYGSQSNVAPQSMQVQFIKFPPNPNSRRPGQFGGMGMQNEITVDLDSTILVPSRQGARFSPGYFLDFVSKEGDANSDALFVSGPETGRIKHTSPTAPLRYYEQATWIDIGSRAEAVGLITKPFAASSQPVGFGNELAVQFDEPPSEFAVLTNTGIHVIRRRRLVDNFAAAIRDAPGDEALDVVCRRLIQLYGRVETVSTALAVACGHGGDARPGAARAIDQNTEDRARGLFVDFGGQPTIAETDGQPLTTESVKLSSRHDALALYLARLIRKVWRVPVIKSGVSPTGGVTVESAVPLAKLANTQENLERLRKFIEANRGLIQGMSGPADLQLVATRQEEVALQAEHQALHALQKLMESISEGISFVLMLFDERVADIFTRLDETARQQLKELTYEKLFSQADGKELAKLLVKAIVNRNIESGSNVETVADALRRRCGSFCSPDDVVVFKAQEQLKRASEQPLNTNHSLTLLLESLKLFEKVASSLTFNNLQSIVSQYVNLRYYAGAIRLCLVVAREKDRGNSALLWINDGKPANDPRATKFDERKKCYDMIHEVLRNLDEASSKEPEMVDGKMTVMAVKRMEAYDVVNGSDDEVFHFDLYEWYIQQGWTDRILAIESPHVITFLQRLAGTNVEHADLLCRFYTNRSRFFDAAEVQAQLANSDFGIGIKDRIRMLSLAKANANVTTVGVSRQQQQMLNHEVTDLLEIANIQDDLLERLKLDDRIDRERKQEIEQALDGKILSLSELFNDYADQAGYYDLCLLIYHTANYRNPTTIAGTWSNLIQQTHDEIVSRLENPEPGEPTPPLPYEAVSSKIQNIAHHTSLDSFVFPIETLLPELCRYAVAYQQDTTIGADPSWPVQLFLALGVSHDMIVRVLENIFDTQDYGFSGMVRNRIIEIIVYVVNDWVGEVRRRGGALKGSSITASVGELLGQCEAALPPPGHGSNHGGADLAEVRRVLKTLRREVGGLVERAPTGSMRFM</sequence>
<evidence type="ECO:0000256" key="10">
    <source>
        <dbReference type="ARBA" id="ARBA00023136"/>
    </source>
</evidence>
<keyword evidence="9" id="KW-0906">Nuclear pore complex</keyword>
<dbReference type="InterPro" id="IPR007187">
    <property type="entry name" value="Nucleoporin_Nup133/Nup155_C"/>
</dbReference>
<accession>A0A0A1THW1</accession>
<dbReference type="HOGENOM" id="CLU_000429_0_1_1"/>
<evidence type="ECO:0000256" key="2">
    <source>
        <dbReference type="ARBA" id="ARBA00004567"/>
    </source>
</evidence>
<dbReference type="InterPro" id="IPR042533">
    <property type="entry name" value="Nucleoporin_Nup155_C_1"/>
</dbReference>
<evidence type="ECO:0000256" key="1">
    <source>
        <dbReference type="ARBA" id="ARBA00004335"/>
    </source>
</evidence>
<keyword evidence="5" id="KW-0813">Transport</keyword>
<dbReference type="Gene3D" id="1.20.120.1880">
    <property type="entry name" value="Nucleoporin, helical C-terminal domain"/>
    <property type="match status" value="1"/>
</dbReference>
<dbReference type="GO" id="GO:0000972">
    <property type="term" value="P:transcription-dependent tethering of RNA polymerase II gene DNA at nuclear periphery"/>
    <property type="evidence" value="ECO:0007669"/>
    <property type="project" value="TreeGrafter"/>
</dbReference>
<keyword evidence="7" id="KW-0653">Protein transport</keyword>
<evidence type="ECO:0000256" key="3">
    <source>
        <dbReference type="ARBA" id="ARBA00004620"/>
    </source>
</evidence>
<feature type="domain" description="Nucleoporin Nup133/Nup155-like N-terminal" evidence="13">
    <location>
        <begin position="139"/>
        <end position="588"/>
    </location>
</feature>
<proteinExistence type="inferred from homology"/>
<dbReference type="Proteomes" id="UP000039046">
    <property type="component" value="Unassembled WGS sequence"/>
</dbReference>
<evidence type="ECO:0000256" key="9">
    <source>
        <dbReference type="ARBA" id="ARBA00023132"/>
    </source>
</evidence>
<dbReference type="GO" id="GO:0006606">
    <property type="term" value="P:protein import into nucleus"/>
    <property type="evidence" value="ECO:0007669"/>
    <property type="project" value="TreeGrafter"/>
</dbReference>
<dbReference type="InterPro" id="IPR042538">
    <property type="entry name" value="Nucleoporin_Nup155_C_3"/>
</dbReference>
<reference evidence="14 15" key="1">
    <citation type="journal article" date="2015" name="Genome Announc.">
        <title>Draft Genome Sequence and Gene Annotation of the Entomopathogenic Fungus Verticillium hemipterigenum.</title>
        <authorList>
            <person name="Horn F."/>
            <person name="Habel A."/>
            <person name="Scharf D.H."/>
            <person name="Dworschak J."/>
            <person name="Brakhage A.A."/>
            <person name="Guthke R."/>
            <person name="Hertweck C."/>
            <person name="Linde J."/>
        </authorList>
    </citation>
    <scope>NUCLEOTIDE SEQUENCE [LARGE SCALE GENOMIC DNA]</scope>
</reference>
<evidence type="ECO:0000313" key="15">
    <source>
        <dbReference type="Proteomes" id="UP000039046"/>
    </source>
</evidence>
<evidence type="ECO:0000256" key="6">
    <source>
        <dbReference type="ARBA" id="ARBA00022816"/>
    </source>
</evidence>
<evidence type="ECO:0000256" key="8">
    <source>
        <dbReference type="ARBA" id="ARBA00023010"/>
    </source>
</evidence>
<dbReference type="InterPro" id="IPR004870">
    <property type="entry name" value="Nucleoporin_Nup155"/>
</dbReference>
<evidence type="ECO:0000259" key="12">
    <source>
        <dbReference type="Pfam" id="PF03177"/>
    </source>
</evidence>
<dbReference type="FunFam" id="1.25.40.450:FF:000002">
    <property type="entry name" value="Putative non-repetitive nucleoporin"/>
    <property type="match status" value="1"/>
</dbReference>
<dbReference type="STRING" id="1531966.A0A0A1THW1"/>
<keyword evidence="15" id="KW-1185">Reference proteome</keyword>
<dbReference type="GO" id="GO:0051292">
    <property type="term" value="P:nuclear pore complex assembly"/>
    <property type="evidence" value="ECO:0007669"/>
    <property type="project" value="UniProtKB-ARBA"/>
</dbReference>
<comment type="subcellular location">
    <subcellularLocation>
        <location evidence="1">Nucleus membrane</location>
        <topology evidence="1">Peripheral membrane protein</topology>
        <orientation evidence="1">Cytoplasmic side</orientation>
    </subcellularLocation>
    <subcellularLocation>
        <location evidence="3">Nucleus membrane</location>
        <topology evidence="3">Peripheral membrane protein</topology>
        <orientation evidence="3">Nucleoplasmic side</orientation>
    </subcellularLocation>
    <subcellularLocation>
        <location evidence="2">Nucleus</location>
        <location evidence="2">Nuclear pore complex</location>
    </subcellularLocation>
</comment>
<dbReference type="GO" id="GO:0017056">
    <property type="term" value="F:structural constituent of nuclear pore"/>
    <property type="evidence" value="ECO:0007669"/>
    <property type="project" value="InterPro"/>
</dbReference>
<gene>
    <name evidence="14" type="ORF">VHEMI05806</name>
</gene>
<evidence type="ECO:0000256" key="7">
    <source>
        <dbReference type="ARBA" id="ARBA00022927"/>
    </source>
</evidence>
<dbReference type="Gene3D" id="1.25.40.450">
    <property type="entry name" value="Nucleoporin, helical domain, N-terminal subdomain"/>
    <property type="match status" value="1"/>
</dbReference>
<dbReference type="Gene3D" id="1.20.58.1780">
    <property type="match status" value="1"/>
</dbReference>
<dbReference type="Pfam" id="PF08801">
    <property type="entry name" value="Nucleoporin_N"/>
    <property type="match status" value="1"/>
</dbReference>
<protein>
    <submittedName>
        <fullName evidence="14">Putative Non-repetitive nucleoporin</fullName>
    </submittedName>
</protein>
<dbReference type="PANTHER" id="PTHR10350:SF6">
    <property type="entry name" value="NUCLEAR PORE COMPLEX PROTEIN NUP155"/>
    <property type="match status" value="1"/>
</dbReference>
<comment type="similarity">
    <text evidence="4">Belongs to the non-repetitive/WGA-negative nucleoporin family.</text>
</comment>
<organism evidence="14 15">
    <name type="scientific">[Torrubiella] hemipterigena</name>
    <dbReference type="NCBI Taxonomy" id="1531966"/>
    <lineage>
        <taxon>Eukaryota</taxon>
        <taxon>Fungi</taxon>
        <taxon>Dikarya</taxon>
        <taxon>Ascomycota</taxon>
        <taxon>Pezizomycotina</taxon>
        <taxon>Sordariomycetes</taxon>
        <taxon>Hypocreomycetidae</taxon>
        <taxon>Hypocreales</taxon>
        <taxon>Clavicipitaceae</taxon>
        <taxon>Clavicipitaceae incertae sedis</taxon>
        <taxon>'Torrubiella' clade</taxon>
    </lineage>
</organism>
<dbReference type="GO" id="GO:0036228">
    <property type="term" value="P:protein localization to nuclear inner membrane"/>
    <property type="evidence" value="ECO:0007669"/>
    <property type="project" value="TreeGrafter"/>
</dbReference>
<feature type="domain" description="Nucleoporin Nup133/Nup155-like C-terminal" evidence="12">
    <location>
        <begin position="688"/>
        <end position="1352"/>
    </location>
</feature>
<dbReference type="OrthoDB" id="338970at2759"/>
<dbReference type="Gene3D" id="1.25.40.440">
    <property type="entry name" value="Nucleoporin, helical domain, central subdomain"/>
    <property type="match status" value="1"/>
</dbReference>
<dbReference type="InterPro" id="IPR014908">
    <property type="entry name" value="Nucleoporin_Nup133/Nup155_N"/>
</dbReference>
<dbReference type="GO" id="GO:0031965">
    <property type="term" value="C:nuclear membrane"/>
    <property type="evidence" value="ECO:0007669"/>
    <property type="project" value="UniProtKB-SubCell"/>
</dbReference>
<evidence type="ECO:0000313" key="14">
    <source>
        <dbReference type="EMBL" id="CEJ89993.1"/>
    </source>
</evidence>
<dbReference type="GO" id="GO:0044611">
    <property type="term" value="C:nuclear pore inner ring"/>
    <property type="evidence" value="ECO:0007669"/>
    <property type="project" value="TreeGrafter"/>
</dbReference>
<dbReference type="EMBL" id="CDHN01000003">
    <property type="protein sequence ID" value="CEJ89993.1"/>
    <property type="molecule type" value="Genomic_DNA"/>
</dbReference>
<name>A0A0A1THW1_9HYPO</name>
<dbReference type="GO" id="GO:0051028">
    <property type="term" value="P:mRNA transport"/>
    <property type="evidence" value="ECO:0007669"/>
    <property type="project" value="UniProtKB-KW"/>
</dbReference>
<dbReference type="FunFam" id="1.25.40.440:FF:000001">
    <property type="entry name" value="Nuclear pore complex subunit"/>
    <property type="match status" value="1"/>
</dbReference>
<keyword evidence="6" id="KW-0509">mRNA transport</keyword>
<keyword evidence="10" id="KW-0472">Membrane</keyword>
<keyword evidence="8" id="KW-0811">Translocation</keyword>
<dbReference type="GO" id="GO:0006405">
    <property type="term" value="P:RNA export from nucleus"/>
    <property type="evidence" value="ECO:0007669"/>
    <property type="project" value="TreeGrafter"/>
</dbReference>
<evidence type="ECO:0000259" key="13">
    <source>
        <dbReference type="Pfam" id="PF08801"/>
    </source>
</evidence>
<evidence type="ECO:0000256" key="4">
    <source>
        <dbReference type="ARBA" id="ARBA00007373"/>
    </source>
</evidence>
<evidence type="ECO:0000256" key="11">
    <source>
        <dbReference type="ARBA" id="ARBA00023242"/>
    </source>
</evidence>
<dbReference type="InterPro" id="IPR042537">
    <property type="entry name" value="Nucleoporin_Nup155_C_2"/>
</dbReference>